<organism evidence="2 3">
    <name type="scientific">Agrilus planipennis</name>
    <name type="common">Emerald ash borer</name>
    <name type="synonym">Agrilus marcopoli</name>
    <dbReference type="NCBI Taxonomy" id="224129"/>
    <lineage>
        <taxon>Eukaryota</taxon>
        <taxon>Metazoa</taxon>
        <taxon>Ecdysozoa</taxon>
        <taxon>Arthropoda</taxon>
        <taxon>Hexapoda</taxon>
        <taxon>Insecta</taxon>
        <taxon>Pterygota</taxon>
        <taxon>Neoptera</taxon>
        <taxon>Endopterygota</taxon>
        <taxon>Coleoptera</taxon>
        <taxon>Polyphaga</taxon>
        <taxon>Elateriformia</taxon>
        <taxon>Buprestoidea</taxon>
        <taxon>Buprestidae</taxon>
        <taxon>Agrilinae</taxon>
        <taxon>Agrilus</taxon>
    </lineage>
</organism>
<dbReference type="Pfam" id="PF12017">
    <property type="entry name" value="Tnp_P_element"/>
    <property type="match status" value="1"/>
</dbReference>
<dbReference type="InterPro" id="IPR021896">
    <property type="entry name" value="THAP9-like_HTH"/>
</dbReference>
<keyword evidence="2" id="KW-1185">Reference proteome</keyword>
<dbReference type="OrthoDB" id="10070386at2759"/>
<feature type="domain" description="THAP9-like helix-turn-helix" evidence="1">
    <location>
        <begin position="58"/>
        <end position="132"/>
    </location>
</feature>
<gene>
    <name evidence="3" type="primary">LOC112904079</name>
</gene>
<protein>
    <submittedName>
        <fullName evidence="3">Uncharacterized protein LOC112904079</fullName>
    </submittedName>
</protein>
<dbReference type="GeneID" id="112904079"/>
<name>A0A7F5R286_AGRPL</name>
<reference evidence="3" key="1">
    <citation type="submission" date="2025-08" db="UniProtKB">
        <authorList>
            <consortium name="RefSeq"/>
        </authorList>
    </citation>
    <scope>IDENTIFICATION</scope>
    <source>
        <tissue evidence="3">Entire body</tissue>
    </source>
</reference>
<dbReference type="AlphaFoldDB" id="A0A7F5R286"/>
<dbReference type="RefSeq" id="XP_025829088.1">
    <property type="nucleotide sequence ID" value="XM_025973303.1"/>
</dbReference>
<evidence type="ECO:0000259" key="1">
    <source>
        <dbReference type="Pfam" id="PF12017"/>
    </source>
</evidence>
<accession>A0A7F5R286</accession>
<evidence type="ECO:0000313" key="3">
    <source>
        <dbReference type="RefSeq" id="XP_025829088.1"/>
    </source>
</evidence>
<sequence>MTLKDIEEKKGLCVVYFFSNDLQIELRIREKNKKNKILQQQNRLLRKRINSIHSLMQHLKQKKLLSAVVIESTVPHSTKVLFKQILQRKQRVYPVELKKFALTLTFYSPKGYQFVRKNFNNALPHPRTLQKWYYGTNNSEVSLEFGGIKSVY</sequence>
<dbReference type="Proteomes" id="UP000192223">
    <property type="component" value="Unplaced"/>
</dbReference>
<evidence type="ECO:0000313" key="2">
    <source>
        <dbReference type="Proteomes" id="UP000192223"/>
    </source>
</evidence>
<proteinExistence type="predicted"/>
<dbReference type="InParanoid" id="A0A7F5R286"/>
<dbReference type="KEGG" id="apln:112904079"/>